<gene>
    <name evidence="1" type="ORF">CcCBS67573_g06117</name>
</gene>
<reference evidence="1 2" key="1">
    <citation type="journal article" date="2019" name="Sci. Rep.">
        <title>Comparative genomics of chytrid fungi reveal insights into the obligate biotrophic and pathogenic lifestyle of Synchytrium endobioticum.</title>
        <authorList>
            <person name="van de Vossenberg B.T.L.H."/>
            <person name="Warris S."/>
            <person name="Nguyen H.D.T."/>
            <person name="van Gent-Pelzer M.P.E."/>
            <person name="Joly D.L."/>
            <person name="van de Geest H.C."/>
            <person name="Bonants P.J.M."/>
            <person name="Smith D.S."/>
            <person name="Levesque C.A."/>
            <person name="van der Lee T.A.J."/>
        </authorList>
    </citation>
    <scope>NUCLEOTIDE SEQUENCE [LARGE SCALE GENOMIC DNA]</scope>
    <source>
        <strain evidence="1 2">CBS 675.73</strain>
    </source>
</reference>
<dbReference type="Proteomes" id="UP000320333">
    <property type="component" value="Unassembled WGS sequence"/>
</dbReference>
<comment type="caution">
    <text evidence="1">The sequence shown here is derived from an EMBL/GenBank/DDBJ whole genome shotgun (WGS) entry which is preliminary data.</text>
</comment>
<name>A0A507F5Q6_9FUNG</name>
<keyword evidence="2" id="KW-1185">Reference proteome</keyword>
<evidence type="ECO:0000313" key="2">
    <source>
        <dbReference type="Proteomes" id="UP000320333"/>
    </source>
</evidence>
<sequence length="692" mass="73238">MYSIETRMLARSMSVGAAAPHAQPVPLPQHGHSHSHAFHSAAPSLGGVKMKRSKTAHNQHASASKGRKFMLPPHVLAAQTLQSLKAKSPPANANINERGWPVPVKRPATVAATGVGTSVASSVASSGAVTTAAVVASTATLPPVVFTKGRTAIALQQLASRIVPPPSNVIGLHPSATIVSASMPPKMAASRTSYAALSAASAVPSGPVGPSNPASPAFTLMAPHALAAMGPFALSTPAVMALFVALVAATAAGVSAVASATNGDPLATPLYPDSADSVFANSTDPMDPIINFTATYDPASCASMEQALKDLGVDLVLLRNQLAKNQKKELRKRQLLLKKKELDQKRWDELLASLDPRNLLAKGLLSHGSAPFGEDVKMLKKRLNLSLDVQSRRLLLDIVSQKTFNPVPSLMAPMVSLSRALLSTLHTLTTPIHPSTLALVLPESLRAELSFLQKYISLCIENKTAHNLPYLFSNEYELNAGAQVSRIHVDTTTLILRSLARLIAKTCVAVVTLSVARDDTVRPEAPSMQRSRTVSSGYGITFSPPASVHHGAFAHRRLVGYHEADLAGASGNASHWSRIVSAMATDVESDMRDWIRSEGPGLASVPVDASCDDAVSVGSSEEGLAPDSAVFVHAEMKPVEDEKDSDEDDKAAAALEAAWQEFRMKEEGVPEHILKLEFEALFGGGQDELDMW</sequence>
<organism evidence="1 2">
    <name type="scientific">Chytriomyces confervae</name>
    <dbReference type="NCBI Taxonomy" id="246404"/>
    <lineage>
        <taxon>Eukaryota</taxon>
        <taxon>Fungi</taxon>
        <taxon>Fungi incertae sedis</taxon>
        <taxon>Chytridiomycota</taxon>
        <taxon>Chytridiomycota incertae sedis</taxon>
        <taxon>Chytridiomycetes</taxon>
        <taxon>Chytridiales</taxon>
        <taxon>Chytriomycetaceae</taxon>
        <taxon>Chytriomyces</taxon>
    </lineage>
</organism>
<protein>
    <submittedName>
        <fullName evidence="1">Uncharacterized protein</fullName>
    </submittedName>
</protein>
<accession>A0A507F5Q6</accession>
<dbReference type="OrthoDB" id="2131959at2759"/>
<proteinExistence type="predicted"/>
<evidence type="ECO:0000313" key="1">
    <source>
        <dbReference type="EMBL" id="TPX71619.1"/>
    </source>
</evidence>
<dbReference type="AlphaFoldDB" id="A0A507F5Q6"/>
<dbReference type="EMBL" id="QEAP01000246">
    <property type="protein sequence ID" value="TPX71619.1"/>
    <property type="molecule type" value="Genomic_DNA"/>
</dbReference>